<keyword evidence="9" id="KW-1185">Reference proteome</keyword>
<comment type="subcellular location">
    <subcellularLocation>
        <location evidence="2">Cytoplasm</location>
    </subcellularLocation>
    <subcellularLocation>
        <location evidence="1">Nucleus</location>
    </subcellularLocation>
</comment>
<evidence type="ECO:0000256" key="4">
    <source>
        <dbReference type="ARBA" id="ARBA00022490"/>
    </source>
</evidence>
<dbReference type="Proteomes" id="UP000321570">
    <property type="component" value="Unassembled WGS sequence"/>
</dbReference>
<dbReference type="Pfam" id="PF00241">
    <property type="entry name" value="Cofilin_ADF"/>
    <property type="match status" value="1"/>
</dbReference>
<dbReference type="GO" id="GO:0030864">
    <property type="term" value="C:cortical actin cytoskeleton"/>
    <property type="evidence" value="ECO:0007669"/>
    <property type="project" value="TreeGrafter"/>
</dbReference>
<dbReference type="GO" id="GO:0034316">
    <property type="term" value="P:negative regulation of Arp2/3 complex-mediated actin nucleation"/>
    <property type="evidence" value="ECO:0007669"/>
    <property type="project" value="TreeGrafter"/>
</dbReference>
<dbReference type="GO" id="GO:0005634">
    <property type="term" value="C:nucleus"/>
    <property type="evidence" value="ECO:0007669"/>
    <property type="project" value="UniProtKB-SubCell"/>
</dbReference>
<protein>
    <recommendedName>
        <fullName evidence="7">ADF-H domain-containing protein</fullName>
    </recommendedName>
</protein>
<gene>
    <name evidence="8" type="ORF">WMSIL1_LOCUS6604</name>
</gene>
<dbReference type="InterPro" id="IPR029006">
    <property type="entry name" value="ADF-H/Gelsolin-like_dom_sf"/>
</dbReference>
<evidence type="ECO:0000256" key="3">
    <source>
        <dbReference type="ARBA" id="ARBA00010055"/>
    </source>
</evidence>
<reference evidence="8 9" key="1">
    <citation type="submission" date="2019-07" db="EMBL/GenBank/DDBJ databases">
        <authorList>
            <person name="Jastrzebski P J."/>
            <person name="Paukszto L."/>
            <person name="Jastrzebski P J."/>
        </authorList>
    </citation>
    <scope>NUCLEOTIDE SEQUENCE [LARGE SCALE GENOMIC DNA]</scope>
    <source>
        <strain evidence="8 9">WMS-il1</strain>
    </source>
</reference>
<comment type="similarity">
    <text evidence="3 6">Belongs to the actin-binding proteins ADF family. GMF subfamily.</text>
</comment>
<dbReference type="PIRSF" id="PIRSF001788">
    <property type="entry name" value="GMF-beta"/>
    <property type="match status" value="1"/>
</dbReference>
<dbReference type="PROSITE" id="PS51263">
    <property type="entry name" value="ADF_H"/>
    <property type="match status" value="1"/>
</dbReference>
<evidence type="ECO:0000256" key="5">
    <source>
        <dbReference type="ARBA" id="ARBA00023242"/>
    </source>
</evidence>
<evidence type="ECO:0000256" key="6">
    <source>
        <dbReference type="PIRNR" id="PIRNR001788"/>
    </source>
</evidence>
<dbReference type="PANTHER" id="PTHR11249">
    <property type="entry name" value="GLIAL FACTOR NATURATION FACTOR"/>
    <property type="match status" value="1"/>
</dbReference>
<dbReference type="AlphaFoldDB" id="A0A564YII8"/>
<proteinExistence type="inferred from homology"/>
<dbReference type="FunFam" id="3.40.20.10:FF:000026">
    <property type="entry name" value="Glia maturation factor"/>
    <property type="match status" value="1"/>
</dbReference>
<dbReference type="GO" id="GO:0071933">
    <property type="term" value="F:Arp2/3 complex binding"/>
    <property type="evidence" value="ECO:0007669"/>
    <property type="project" value="InterPro"/>
</dbReference>
<evidence type="ECO:0000256" key="1">
    <source>
        <dbReference type="ARBA" id="ARBA00004123"/>
    </source>
</evidence>
<keyword evidence="4" id="KW-0963">Cytoplasm</keyword>
<dbReference type="GO" id="GO:0003779">
    <property type="term" value="F:actin binding"/>
    <property type="evidence" value="ECO:0007669"/>
    <property type="project" value="InterPro"/>
</dbReference>
<keyword evidence="5" id="KW-0539">Nucleus</keyword>
<name>A0A564YII8_HYMDI</name>
<dbReference type="SUPFAM" id="SSF55753">
    <property type="entry name" value="Actin depolymerizing proteins"/>
    <property type="match status" value="1"/>
</dbReference>
<dbReference type="CDD" id="cd11283">
    <property type="entry name" value="ADF_GMF-beta_like"/>
    <property type="match status" value="1"/>
</dbReference>
<evidence type="ECO:0000256" key="2">
    <source>
        <dbReference type="ARBA" id="ARBA00004496"/>
    </source>
</evidence>
<accession>A0A564YII8</accession>
<dbReference type="EMBL" id="CABIJS010000222">
    <property type="protein sequence ID" value="VUZ47082.1"/>
    <property type="molecule type" value="Genomic_DNA"/>
</dbReference>
<dbReference type="Gene3D" id="3.40.20.10">
    <property type="entry name" value="Severin"/>
    <property type="match status" value="1"/>
</dbReference>
<dbReference type="GO" id="GO:0071846">
    <property type="term" value="P:actin filament debranching"/>
    <property type="evidence" value="ECO:0007669"/>
    <property type="project" value="InterPro"/>
</dbReference>
<feature type="domain" description="ADF-H" evidence="7">
    <location>
        <begin position="2"/>
        <end position="137"/>
    </location>
</feature>
<evidence type="ECO:0000259" key="7">
    <source>
        <dbReference type="PROSITE" id="PS51263"/>
    </source>
</evidence>
<organism evidence="8 9">
    <name type="scientific">Hymenolepis diminuta</name>
    <name type="common">Rat tapeworm</name>
    <dbReference type="NCBI Taxonomy" id="6216"/>
    <lineage>
        <taxon>Eukaryota</taxon>
        <taxon>Metazoa</taxon>
        <taxon>Spiralia</taxon>
        <taxon>Lophotrochozoa</taxon>
        <taxon>Platyhelminthes</taxon>
        <taxon>Cestoda</taxon>
        <taxon>Eucestoda</taxon>
        <taxon>Cyclophyllidea</taxon>
        <taxon>Hymenolepididae</taxon>
        <taxon>Hymenolepis</taxon>
    </lineage>
</organism>
<evidence type="ECO:0000313" key="8">
    <source>
        <dbReference type="EMBL" id="VUZ47082.1"/>
    </source>
</evidence>
<dbReference type="InterPro" id="IPR011171">
    <property type="entry name" value="GMF"/>
</dbReference>
<dbReference type="SMART" id="SM00102">
    <property type="entry name" value="ADF"/>
    <property type="match status" value="1"/>
</dbReference>
<sequence>MASTLASIPEDVGQKYREFKFRKSKGSCAIINKINSKTKTVEIEQEIENLDLNGLSDEICSCEPRYILVSYEYRRDDGRVSYPYCLIFSSPRNSPNDLKMLYAGTLHHFTDISQVTKVYELHDLEDLNEEWLIEEMKKKGI</sequence>
<evidence type="ECO:0000313" key="9">
    <source>
        <dbReference type="Proteomes" id="UP000321570"/>
    </source>
</evidence>
<dbReference type="PANTHER" id="PTHR11249:SF2">
    <property type="entry name" value="GLIA MATURATION FACTOR"/>
    <property type="match status" value="1"/>
</dbReference>
<dbReference type="InterPro" id="IPR002108">
    <property type="entry name" value="ADF-H"/>
</dbReference>